<sequence length="447" mass="48010">MEDLTVSLSTMDAGADVPAVPTGSLSPGERRKVVWSSVIGTTVEWYDFLIYGTAAALVFNKLFFPSFDPVVGTIAAFGSYAVGFLARPLGGAVFGHFGDKLGRKAMLSLTIIIMGAGTFLIGCLPSYDQIGIWAPILLVALRLVQGLGIGGEWGGAVLMVVESVPDNRRGFFGSIVQLGYPLGVLASIGVFAMATKLPEAEFLSWGWRIPFLASALLVVVGLFIRLRLHETPAFQRVKKQNTVSKLPLVEILTRHPRTFLTAVGLKVSEIAYVSVVTVFSISYVTVQLGLPRSVILNGLLIAAFIELFTIPLFGWMADRFGRRVMFVFACLFSIVFAFPLFWLFDTADPTVIAITVAIALSLGQGVMFAIGAAWMSELFDARLRYSGASLGFQVGAALSGGFTPIIAAALLAWSGATWPISIYLVILALITLWATFCAPETAGKKID</sequence>
<dbReference type="Gene3D" id="1.20.1250.20">
    <property type="entry name" value="MFS general substrate transporter like domains"/>
    <property type="match status" value="2"/>
</dbReference>
<dbReference type="InterPro" id="IPR036259">
    <property type="entry name" value="MFS_trans_sf"/>
</dbReference>
<gene>
    <name evidence="9" type="ordered locus">Snov_0238</name>
</gene>
<dbReference type="GO" id="GO:0005886">
    <property type="term" value="C:plasma membrane"/>
    <property type="evidence" value="ECO:0007669"/>
    <property type="project" value="UniProtKB-SubCell"/>
</dbReference>
<dbReference type="EMBL" id="CP002026">
    <property type="protein sequence ID" value="ADH87574.1"/>
    <property type="molecule type" value="Genomic_DNA"/>
</dbReference>
<evidence type="ECO:0000256" key="1">
    <source>
        <dbReference type="ARBA" id="ARBA00004651"/>
    </source>
</evidence>
<comment type="subcellular location">
    <subcellularLocation>
        <location evidence="1">Cell membrane</location>
        <topology evidence="1">Multi-pass membrane protein</topology>
    </subcellularLocation>
</comment>
<keyword evidence="10" id="KW-1185">Reference proteome</keyword>
<dbReference type="PANTHER" id="PTHR43045">
    <property type="entry name" value="SHIKIMATE TRANSPORTER"/>
    <property type="match status" value="1"/>
</dbReference>
<name>D7A1V8_ANCN5</name>
<dbReference type="SUPFAM" id="SSF103473">
    <property type="entry name" value="MFS general substrate transporter"/>
    <property type="match status" value="1"/>
</dbReference>
<evidence type="ECO:0000259" key="8">
    <source>
        <dbReference type="PROSITE" id="PS50850"/>
    </source>
</evidence>
<evidence type="ECO:0000256" key="4">
    <source>
        <dbReference type="ARBA" id="ARBA00022692"/>
    </source>
</evidence>
<feature type="transmembrane region" description="Helical" evidence="7">
    <location>
        <begin position="270"/>
        <end position="288"/>
    </location>
</feature>
<feature type="transmembrane region" description="Helical" evidence="7">
    <location>
        <begin position="205"/>
        <end position="226"/>
    </location>
</feature>
<dbReference type="AlphaFoldDB" id="D7A1V8"/>
<keyword evidence="6 7" id="KW-0472">Membrane</keyword>
<feature type="domain" description="Major facilitator superfamily (MFS) profile" evidence="8">
    <location>
        <begin position="33"/>
        <end position="442"/>
    </location>
</feature>
<dbReference type="PROSITE" id="PS50850">
    <property type="entry name" value="MFS"/>
    <property type="match status" value="1"/>
</dbReference>
<keyword evidence="2" id="KW-0813">Transport</keyword>
<feature type="transmembrane region" description="Helical" evidence="7">
    <location>
        <begin position="420"/>
        <end position="438"/>
    </location>
</feature>
<evidence type="ECO:0000256" key="7">
    <source>
        <dbReference type="SAM" id="Phobius"/>
    </source>
</evidence>
<keyword evidence="3" id="KW-1003">Cell membrane</keyword>
<keyword evidence="5 7" id="KW-1133">Transmembrane helix</keyword>
<feature type="transmembrane region" description="Helical" evidence="7">
    <location>
        <begin position="387"/>
        <end position="414"/>
    </location>
</feature>
<dbReference type="InterPro" id="IPR011701">
    <property type="entry name" value="MFS"/>
</dbReference>
<keyword evidence="4 7" id="KW-0812">Transmembrane</keyword>
<feature type="transmembrane region" description="Helical" evidence="7">
    <location>
        <begin position="133"/>
        <end position="159"/>
    </location>
</feature>
<feature type="transmembrane region" description="Helical" evidence="7">
    <location>
        <begin position="324"/>
        <end position="344"/>
    </location>
</feature>
<dbReference type="Pfam" id="PF07690">
    <property type="entry name" value="MFS_1"/>
    <property type="match status" value="1"/>
</dbReference>
<evidence type="ECO:0000313" key="9">
    <source>
        <dbReference type="EMBL" id="ADH87574.1"/>
    </source>
</evidence>
<evidence type="ECO:0000256" key="3">
    <source>
        <dbReference type="ARBA" id="ARBA00022475"/>
    </source>
</evidence>
<feature type="transmembrane region" description="Helical" evidence="7">
    <location>
        <begin position="350"/>
        <end position="375"/>
    </location>
</feature>
<feature type="transmembrane region" description="Helical" evidence="7">
    <location>
        <begin position="106"/>
        <end position="127"/>
    </location>
</feature>
<reference evidence="9 10" key="1">
    <citation type="journal article" date="2012" name="Stand. Genomic Sci.">
        <title>Complete genome sequence of the facultatively chemolithoautotrophic and methylotrophic alpha Proteobacterium Starkeya novella type strain (ATCC 8093(T)).</title>
        <authorList>
            <person name="Kappler U."/>
            <person name="Davenport K."/>
            <person name="Beatson S."/>
            <person name="Lucas S."/>
            <person name="Lapidus A."/>
            <person name="Copeland A."/>
            <person name="Berry K.W."/>
            <person name="Glavina Del Rio T."/>
            <person name="Hammon N."/>
            <person name="Dalin E."/>
            <person name="Tice H."/>
            <person name="Pitluck S."/>
            <person name="Richardson P."/>
            <person name="Bruce D."/>
            <person name="Goodwin L.A."/>
            <person name="Han C."/>
            <person name="Tapia R."/>
            <person name="Detter J.C."/>
            <person name="Chang Y.J."/>
            <person name="Jeffries C.D."/>
            <person name="Land M."/>
            <person name="Hauser L."/>
            <person name="Kyrpides N.C."/>
            <person name="Goker M."/>
            <person name="Ivanova N."/>
            <person name="Klenk H.P."/>
            <person name="Woyke T."/>
        </authorList>
    </citation>
    <scope>NUCLEOTIDE SEQUENCE [LARGE SCALE GENOMIC DNA]</scope>
    <source>
        <strain evidence="10">ATCC 8093 / DSM 506 / JCM 20403 / CCM 1077 / IAM 12100 / NBRC 12443 / NCIMB 10456</strain>
    </source>
</reference>
<dbReference type="CDD" id="cd17369">
    <property type="entry name" value="MFS_ShiA_like"/>
    <property type="match status" value="1"/>
</dbReference>
<dbReference type="Proteomes" id="UP000006633">
    <property type="component" value="Chromosome"/>
</dbReference>
<protein>
    <submittedName>
        <fullName evidence="9">Major facilitator superfamily MFS_1</fullName>
    </submittedName>
</protein>
<feature type="transmembrane region" description="Helical" evidence="7">
    <location>
        <begin position="294"/>
        <end position="317"/>
    </location>
</feature>
<organism evidence="9 10">
    <name type="scientific">Ancylobacter novellus (strain ATCC 8093 / DSM 506 / JCM 20403 / CCM 1077 / IAM 12100 / NBRC 12443 / NCIMB 10456)</name>
    <name type="common">Starkeya novella</name>
    <dbReference type="NCBI Taxonomy" id="639283"/>
    <lineage>
        <taxon>Bacteria</taxon>
        <taxon>Pseudomonadati</taxon>
        <taxon>Pseudomonadota</taxon>
        <taxon>Alphaproteobacteria</taxon>
        <taxon>Hyphomicrobiales</taxon>
        <taxon>Xanthobacteraceae</taxon>
        <taxon>Ancylobacter</taxon>
    </lineage>
</organism>
<feature type="transmembrane region" description="Helical" evidence="7">
    <location>
        <begin position="171"/>
        <end position="193"/>
    </location>
</feature>
<accession>D7A1V8</accession>
<dbReference type="STRING" id="639283.Snov_0238"/>
<dbReference type="PANTHER" id="PTHR43045:SF1">
    <property type="entry name" value="SHIKIMATE TRANSPORTER"/>
    <property type="match status" value="1"/>
</dbReference>
<evidence type="ECO:0000256" key="2">
    <source>
        <dbReference type="ARBA" id="ARBA00022448"/>
    </source>
</evidence>
<evidence type="ECO:0000313" key="10">
    <source>
        <dbReference type="Proteomes" id="UP000006633"/>
    </source>
</evidence>
<dbReference type="InterPro" id="IPR020846">
    <property type="entry name" value="MFS_dom"/>
</dbReference>
<evidence type="ECO:0000256" key="6">
    <source>
        <dbReference type="ARBA" id="ARBA00023136"/>
    </source>
</evidence>
<dbReference type="eggNOG" id="COG0477">
    <property type="taxonomic scope" value="Bacteria"/>
</dbReference>
<proteinExistence type="predicted"/>
<evidence type="ECO:0000256" key="5">
    <source>
        <dbReference type="ARBA" id="ARBA00022989"/>
    </source>
</evidence>
<feature type="transmembrane region" description="Helical" evidence="7">
    <location>
        <begin position="70"/>
        <end position="94"/>
    </location>
</feature>
<dbReference type="FunFam" id="1.20.1250.20:FF:000001">
    <property type="entry name" value="Dicarboxylate MFS transporter"/>
    <property type="match status" value="1"/>
</dbReference>
<dbReference type="KEGG" id="sno:Snov_0238"/>
<dbReference type="HOGENOM" id="CLU_001265_39_5_5"/>
<dbReference type="GO" id="GO:0022857">
    <property type="term" value="F:transmembrane transporter activity"/>
    <property type="evidence" value="ECO:0007669"/>
    <property type="project" value="InterPro"/>
</dbReference>